<evidence type="ECO:0000256" key="5">
    <source>
        <dbReference type="PIRSR" id="PIRSR601548-10"/>
    </source>
</evidence>
<feature type="active site" description="Proton donor 1" evidence="4">
    <location>
        <position position="531"/>
    </location>
</feature>
<dbReference type="Gene3D" id="1.10.1370.30">
    <property type="match status" value="2"/>
</dbReference>
<feature type="binding site" evidence="8">
    <location>
        <position position="407"/>
    </location>
    <ligand>
        <name>Zn(2+)</name>
        <dbReference type="ChEBI" id="CHEBI:29105"/>
        <label>1</label>
        <note>catalytic</note>
    </ligand>
</feature>
<feature type="glycosylation site" description="N-linked (GlcNAc...) asparagine; partial" evidence="5">
    <location>
        <position position="604"/>
    </location>
</feature>
<dbReference type="FunFam" id="1.10.1370.30:FF:000005">
    <property type="entry name" value="Angiotensin-converting enzyme"/>
    <property type="match status" value="1"/>
</dbReference>
<keyword evidence="11" id="KW-0121">Carboxypeptidase</keyword>
<dbReference type="HOGENOM" id="CLU_014364_3_0_6"/>
<keyword evidence="8" id="KW-0479">Metal-binding</keyword>
<proteinExistence type="predicted"/>
<dbReference type="EMBL" id="CP000606">
    <property type="protein sequence ID" value="ABO23919.1"/>
    <property type="molecule type" value="Genomic_DNA"/>
</dbReference>
<dbReference type="RefSeq" id="WP_011865851.1">
    <property type="nucleotide sequence ID" value="NC_009092.1"/>
</dbReference>
<dbReference type="GO" id="GO:0008241">
    <property type="term" value="F:peptidyl-dipeptidase activity"/>
    <property type="evidence" value="ECO:0007669"/>
    <property type="project" value="UniProtKB-EC"/>
</dbReference>
<evidence type="ECO:0000256" key="9">
    <source>
        <dbReference type="PIRSR" id="PIRSR601548-4"/>
    </source>
</evidence>
<dbReference type="PANTHER" id="PTHR10514">
    <property type="entry name" value="ANGIOTENSIN-CONVERTING ENZYME"/>
    <property type="match status" value="1"/>
</dbReference>
<dbReference type="AlphaFoldDB" id="A3QEM1"/>
<dbReference type="PRINTS" id="PR00791">
    <property type="entry name" value="PEPDIPTASEA"/>
</dbReference>
<dbReference type="Pfam" id="PF01401">
    <property type="entry name" value="Peptidase_M2"/>
    <property type="match status" value="1"/>
</dbReference>
<dbReference type="InterPro" id="IPR001548">
    <property type="entry name" value="Peptidase_M2"/>
</dbReference>
<dbReference type="GO" id="GO:0004180">
    <property type="term" value="F:carboxypeptidase activity"/>
    <property type="evidence" value="ECO:0007669"/>
    <property type="project" value="UniProtKB-KW"/>
</dbReference>
<feature type="binding site" evidence="7">
    <location>
        <position position="243"/>
    </location>
    <ligand>
        <name>chloride</name>
        <dbReference type="ChEBI" id="CHEBI:17996"/>
        <label>1</label>
    </ligand>
</feature>
<feature type="active site" description="Proton acceptor 2" evidence="6">
    <location>
        <position position="404"/>
    </location>
</feature>
<dbReference type="GO" id="GO:0008237">
    <property type="term" value="F:metallopeptidase activity"/>
    <property type="evidence" value="ECO:0007669"/>
    <property type="project" value="InterPro"/>
</dbReference>
<feature type="active site" description="Proton donor 2" evidence="6">
    <location>
        <position position="531"/>
    </location>
</feature>
<protein>
    <submittedName>
        <fullName evidence="11">Peptidyl-dipeptidase A</fullName>
        <ecNumber evidence="11">3.4.15.1</ecNumber>
    </submittedName>
</protein>
<sequence>MKPICAKLTPVAVVIALSLGIGGCNDDNNANTESKATAESKAQQAAGQDGLKQQTSEQDKLAEAKQFISNAESQLADLSIEQNRAEWIYSNFITEDTATLAASVGERQTALSVQLATQAANYSQLPLDEVNTRKLNILRSALVLPAPLDPKKNAELANISAELNGLYGKGKYCLADGRCLTQPELSGIMASSRDPKELEEIWKGWREIAKPMRPLFEREVELANEGAKDLGYANLSELWRSQYDMQPDAFSAELDRLWGQVEPLYESLHCYVRGELNEKYGDEVAPNKGPIPAHLLGNMWAQQWGNVYDMVAPQDADPGYDVTELLAKQGYDEHQMVKQAEGFFTSLGFDALPETFWSRSLFLQPKDRDVVCHASAWDLNNLDDIRIKMCIQKTAEDFTVIHHELGHNFYQRAYKEQPFIFKNSANDGFHEAIGDTVALSITPNYLKQIGLLQEVPDASKDIGLLLRQALDKVAFLPFGLMIDQWRWKVFSGEITPAQYNQAWWELREKYQGVKAPIARSEADFDPGAKYHVPGNVPYTRYFLAHILQFQFHKALCDIAGDKGPVHRCSIYGNKDAGAKLNAMLEMGQSKPWPEALEVVTGSQNMDASAVLDYFAPLKVWLDKQNKQANRQCGW</sequence>
<feature type="disulfide bond" evidence="9">
    <location>
        <begin position="556"/>
        <end position="568"/>
    </location>
</feature>
<evidence type="ECO:0000256" key="6">
    <source>
        <dbReference type="PIRSR" id="PIRSR601548-11"/>
    </source>
</evidence>
<feature type="binding site" evidence="7">
    <location>
        <position position="540"/>
    </location>
    <ligand>
        <name>chloride</name>
        <dbReference type="ChEBI" id="CHEBI:17996"/>
        <label>1</label>
    </ligand>
</feature>
<keyword evidence="11" id="KW-0645">Protease</keyword>
<evidence type="ECO:0000256" key="7">
    <source>
        <dbReference type="PIRSR" id="PIRSR601548-2"/>
    </source>
</evidence>
<reference evidence="11 12" key="1">
    <citation type="submission" date="2007-03" db="EMBL/GenBank/DDBJ databases">
        <title>Complete sequence of Shewanella loihica PV-4.</title>
        <authorList>
            <consortium name="US DOE Joint Genome Institute"/>
            <person name="Copeland A."/>
            <person name="Lucas S."/>
            <person name="Lapidus A."/>
            <person name="Barry K."/>
            <person name="Detter J.C."/>
            <person name="Glavina del Rio T."/>
            <person name="Hammon N."/>
            <person name="Israni S."/>
            <person name="Dalin E."/>
            <person name="Tice H."/>
            <person name="Pitluck S."/>
            <person name="Chain P."/>
            <person name="Malfatti S."/>
            <person name="Shin M."/>
            <person name="Vergez L."/>
            <person name="Schmutz J."/>
            <person name="Larimer F."/>
            <person name="Land M."/>
            <person name="Hauser L."/>
            <person name="Kyrpides N."/>
            <person name="Mikhailova N."/>
            <person name="Romine M.F."/>
            <person name="Serres G."/>
            <person name="Fredrickson J."/>
            <person name="Tiedje J."/>
            <person name="Richardson P."/>
        </authorList>
    </citation>
    <scope>NUCLEOTIDE SEQUENCE [LARGE SCALE GENOMIC DNA]</scope>
    <source>
        <strain evidence="12">ATCC BAA-1088 / PV-4</strain>
    </source>
</reference>
<dbReference type="CDD" id="cd06461">
    <property type="entry name" value="M2_ACE"/>
    <property type="match status" value="1"/>
</dbReference>
<feature type="binding site" evidence="8">
    <location>
        <position position="403"/>
    </location>
    <ligand>
        <name>Zn(2+)</name>
        <dbReference type="ChEBI" id="CHEBI:29105"/>
        <label>1</label>
        <note>catalytic</note>
    </ligand>
</feature>
<keyword evidence="12" id="KW-1185">Reference proteome</keyword>
<feature type="disulfide bond" evidence="9">
    <location>
        <begin position="372"/>
        <end position="390"/>
    </location>
</feature>
<evidence type="ECO:0000256" key="2">
    <source>
        <dbReference type="ARBA" id="ARBA00023157"/>
    </source>
</evidence>
<feature type="binding site" evidence="10">
    <location>
        <position position="431"/>
    </location>
    <ligand>
        <name>Zn(2+)</name>
        <dbReference type="ChEBI" id="CHEBI:29105"/>
        <label>2</label>
        <note>catalytic</note>
    </ligand>
</feature>
<dbReference type="PROSITE" id="PS52011">
    <property type="entry name" value="PEPTIDASE_M2"/>
    <property type="match status" value="1"/>
</dbReference>
<keyword evidence="1" id="KW-0732">Signal</keyword>
<feature type="binding site" evidence="10">
    <location>
        <position position="407"/>
    </location>
    <ligand>
        <name>Zn(2+)</name>
        <dbReference type="ChEBI" id="CHEBI:29105"/>
        <label>2</label>
        <note>catalytic</note>
    </ligand>
</feature>
<keyword evidence="2 9" id="KW-1015">Disulfide bond</keyword>
<evidence type="ECO:0000256" key="8">
    <source>
        <dbReference type="PIRSR" id="PIRSR601548-3"/>
    </source>
</evidence>
<keyword evidence="8" id="KW-0862">Zinc</keyword>
<evidence type="ECO:0000313" key="12">
    <source>
        <dbReference type="Proteomes" id="UP000001558"/>
    </source>
</evidence>
<dbReference type="KEGG" id="slo:Shew_2053"/>
<feature type="active site" description="Proton acceptor 1" evidence="4">
    <location>
        <position position="404"/>
    </location>
</feature>
<evidence type="ECO:0000256" key="10">
    <source>
        <dbReference type="PIRSR" id="PIRSR601548-8"/>
    </source>
</evidence>
<dbReference type="GO" id="GO:0016020">
    <property type="term" value="C:membrane"/>
    <property type="evidence" value="ECO:0007669"/>
    <property type="project" value="InterPro"/>
</dbReference>
<feature type="disulfide bond" evidence="9">
    <location>
        <begin position="173"/>
        <end position="179"/>
    </location>
</feature>
<evidence type="ECO:0000256" key="3">
    <source>
        <dbReference type="ARBA" id="ARBA00023180"/>
    </source>
</evidence>
<evidence type="ECO:0000313" key="11">
    <source>
        <dbReference type="EMBL" id="ABO23919.1"/>
    </source>
</evidence>
<dbReference type="OrthoDB" id="5241329at2"/>
<dbReference type="EC" id="3.4.15.1" evidence="11"/>
<dbReference type="eggNOG" id="COG1164">
    <property type="taxonomic scope" value="Bacteria"/>
</dbReference>
<accession>A3QEM1</accession>
<evidence type="ECO:0000256" key="4">
    <source>
        <dbReference type="PIRSR" id="PIRSR601548-1"/>
    </source>
</evidence>
<dbReference type="GO" id="GO:0006508">
    <property type="term" value="P:proteolysis"/>
    <property type="evidence" value="ECO:0007669"/>
    <property type="project" value="InterPro"/>
</dbReference>
<evidence type="ECO:0000256" key="1">
    <source>
        <dbReference type="ARBA" id="ARBA00022729"/>
    </source>
</evidence>
<name>A3QEM1_SHELP</name>
<organism evidence="11 12">
    <name type="scientific">Shewanella loihica (strain ATCC BAA-1088 / PV-4)</name>
    <dbReference type="NCBI Taxonomy" id="323850"/>
    <lineage>
        <taxon>Bacteria</taxon>
        <taxon>Pseudomonadati</taxon>
        <taxon>Pseudomonadota</taxon>
        <taxon>Gammaproteobacteria</taxon>
        <taxon>Alteromonadales</taxon>
        <taxon>Shewanellaceae</taxon>
        <taxon>Shewanella</taxon>
    </lineage>
</organism>
<keyword evidence="11" id="KW-0378">Hydrolase</keyword>
<dbReference type="SUPFAM" id="SSF55486">
    <property type="entry name" value="Metalloproteases ('zincins'), catalytic domain"/>
    <property type="match status" value="1"/>
</dbReference>
<feature type="binding site" evidence="10">
    <location>
        <position position="403"/>
    </location>
    <ligand>
        <name>Zn(2+)</name>
        <dbReference type="ChEBI" id="CHEBI:29105"/>
        <label>2</label>
        <note>catalytic</note>
    </ligand>
</feature>
<feature type="binding site" evidence="8">
    <location>
        <position position="431"/>
    </location>
    <ligand>
        <name>Zn(2+)</name>
        <dbReference type="ChEBI" id="CHEBI:29105"/>
        <label>1</label>
        <note>catalytic</note>
    </ligand>
</feature>
<dbReference type="Proteomes" id="UP000001558">
    <property type="component" value="Chromosome"/>
</dbReference>
<dbReference type="PANTHER" id="PTHR10514:SF27">
    <property type="entry name" value="ANGIOTENSIN-CONVERTING ENZYME"/>
    <property type="match status" value="1"/>
</dbReference>
<dbReference type="STRING" id="323850.Shew_2053"/>
<dbReference type="PROSITE" id="PS51257">
    <property type="entry name" value="PROKAR_LIPOPROTEIN"/>
    <property type="match status" value="1"/>
</dbReference>
<gene>
    <name evidence="11" type="ordered locus">Shew_2053</name>
</gene>
<keyword evidence="3 5" id="KW-0325">Glycoprotein</keyword>